<evidence type="ECO:0000313" key="1">
    <source>
        <dbReference type="EMBL" id="KAJ0020808.1"/>
    </source>
</evidence>
<evidence type="ECO:0000313" key="2">
    <source>
        <dbReference type="Proteomes" id="UP001163603"/>
    </source>
</evidence>
<sequence>MVMYVVEAIVLISIVCFFFLSCGYNF</sequence>
<comment type="caution">
    <text evidence="1">The sequence shown here is derived from an EMBL/GenBank/DDBJ whole genome shotgun (WGS) entry which is preliminary data.</text>
</comment>
<keyword evidence="2" id="KW-1185">Reference proteome</keyword>
<reference evidence="2" key="1">
    <citation type="journal article" date="2023" name="G3 (Bethesda)">
        <title>Genome assembly and association tests identify interacting loci associated with vigor, precocity, and sex in interspecific pistachio rootstocks.</title>
        <authorList>
            <person name="Palmer W."/>
            <person name="Jacygrad E."/>
            <person name="Sagayaradj S."/>
            <person name="Cavanaugh K."/>
            <person name="Han R."/>
            <person name="Bertier L."/>
            <person name="Beede B."/>
            <person name="Kafkas S."/>
            <person name="Golino D."/>
            <person name="Preece J."/>
            <person name="Michelmore R."/>
        </authorList>
    </citation>
    <scope>NUCLEOTIDE SEQUENCE [LARGE SCALE GENOMIC DNA]</scope>
</reference>
<protein>
    <submittedName>
        <fullName evidence="1">Uncharacterized protein</fullName>
    </submittedName>
</protein>
<proteinExistence type="predicted"/>
<organism evidence="1 2">
    <name type="scientific">Pistacia integerrima</name>
    <dbReference type="NCBI Taxonomy" id="434235"/>
    <lineage>
        <taxon>Eukaryota</taxon>
        <taxon>Viridiplantae</taxon>
        <taxon>Streptophyta</taxon>
        <taxon>Embryophyta</taxon>
        <taxon>Tracheophyta</taxon>
        <taxon>Spermatophyta</taxon>
        <taxon>Magnoliopsida</taxon>
        <taxon>eudicotyledons</taxon>
        <taxon>Gunneridae</taxon>
        <taxon>Pentapetalae</taxon>
        <taxon>rosids</taxon>
        <taxon>malvids</taxon>
        <taxon>Sapindales</taxon>
        <taxon>Anacardiaceae</taxon>
        <taxon>Pistacia</taxon>
    </lineage>
</organism>
<dbReference type="EMBL" id="CM047746">
    <property type="protein sequence ID" value="KAJ0020808.1"/>
    <property type="molecule type" value="Genomic_DNA"/>
</dbReference>
<gene>
    <name evidence="1" type="ORF">Pint_31753</name>
</gene>
<dbReference type="Proteomes" id="UP001163603">
    <property type="component" value="Chromosome 11"/>
</dbReference>
<accession>A0ACC0XPA9</accession>
<name>A0ACC0XPA9_9ROSI</name>